<sequence length="330" mass="37460">MISEKISQRSDFLGTQVITRNNGKRLGVVSQLWVDIDRREVVALSLRDNLLSGVLAGIPRYMYLSNIRQVGDVILVDDDDVIEDVNVEVYSSLIGSEVITEAGEMLGKVRGYRFDTEDYRVTSLIIASIGLPLIPEQVVSTYELTIDQIVSSGPNRLIVFEGAEEQMVQLSVGVLEKLGISQAPWEREGAEPYAMPIIDSEKQLGTGTPIHTQKPIPEMEPVMEEDWNADEWQKPQPAPMQQFKQPEPRYEQSYEEDNWGGDGDEDRSYREPSYRVDPPEVDNEEIPEAPYEPSYREIEEDAWADKDQEEPLDLPKVNIPETLKKPEYEG</sequence>
<dbReference type="Proteomes" id="UP000183940">
    <property type="component" value="Unassembled WGS sequence"/>
</dbReference>
<proteinExistence type="predicted"/>
<dbReference type="PANTHER" id="PTHR36740">
    <property type="entry name" value="PRC DOMAIN-CONTAINING PROTEIN"/>
    <property type="match status" value="1"/>
</dbReference>
<evidence type="ECO:0000256" key="1">
    <source>
        <dbReference type="SAM" id="MobiDB-lite"/>
    </source>
</evidence>
<dbReference type="InterPro" id="IPR011033">
    <property type="entry name" value="PRC_barrel-like_sf"/>
</dbReference>
<evidence type="ECO:0000313" key="4">
    <source>
        <dbReference type="Proteomes" id="UP000183940"/>
    </source>
</evidence>
<feature type="compositionally biased region" description="Acidic residues" evidence="1">
    <location>
        <begin position="253"/>
        <end position="265"/>
    </location>
</feature>
<name>A0A1L9QPF6_9CYAN</name>
<reference evidence="3" key="1">
    <citation type="submission" date="2016-10" db="EMBL/GenBank/DDBJ databases">
        <title>CRISPR-Cas defence system in Roseofilum reptotaenium: evidence of a bacteriophage-cyanobacterium arms race in the coral black band disease.</title>
        <authorList>
            <person name="Buerger P."/>
            <person name="Wood-Charlson E.M."/>
            <person name="Weynberg K.D."/>
            <person name="Willis B."/>
            <person name="Van Oppen M.J."/>
        </authorList>
    </citation>
    <scope>NUCLEOTIDE SEQUENCE [LARGE SCALE GENOMIC DNA]</scope>
    <source>
        <strain evidence="3">AO1-A</strain>
    </source>
</reference>
<dbReference type="PANTHER" id="PTHR36740:SF1">
    <property type="entry name" value="PRC-BARREL DOMAIN-CONTAINING PROTEIN"/>
    <property type="match status" value="1"/>
</dbReference>
<dbReference type="Pfam" id="PF05239">
    <property type="entry name" value="PRC"/>
    <property type="match status" value="2"/>
</dbReference>
<dbReference type="EMBL" id="MLAW01000029">
    <property type="protein sequence ID" value="OJJ24516.1"/>
    <property type="molecule type" value="Genomic_DNA"/>
</dbReference>
<evidence type="ECO:0000313" key="3">
    <source>
        <dbReference type="EMBL" id="OJJ24516.1"/>
    </source>
</evidence>
<dbReference type="STRING" id="1925591.BI308_16010"/>
<feature type="region of interest" description="Disordered" evidence="1">
    <location>
        <begin position="234"/>
        <end position="330"/>
    </location>
</feature>
<gene>
    <name evidence="3" type="ORF">BI308_16010</name>
</gene>
<accession>A0A1L9QPF6</accession>
<dbReference type="InterPro" id="IPR027275">
    <property type="entry name" value="PRC-brl_dom"/>
</dbReference>
<protein>
    <submittedName>
        <fullName evidence="3">Photosystem reaction center subunit H</fullName>
    </submittedName>
</protein>
<organism evidence="3 4">
    <name type="scientific">Roseofilum reptotaenium AO1-A</name>
    <dbReference type="NCBI Taxonomy" id="1925591"/>
    <lineage>
        <taxon>Bacteria</taxon>
        <taxon>Bacillati</taxon>
        <taxon>Cyanobacteriota</taxon>
        <taxon>Cyanophyceae</taxon>
        <taxon>Desertifilales</taxon>
        <taxon>Desertifilaceae</taxon>
        <taxon>Roseofilum</taxon>
    </lineage>
</organism>
<dbReference type="Gene3D" id="2.30.30.240">
    <property type="entry name" value="PRC-barrel domain"/>
    <property type="match status" value="2"/>
</dbReference>
<feature type="domain" description="PRC-barrel" evidence="2">
    <location>
        <begin position="8"/>
        <end position="79"/>
    </location>
</feature>
<dbReference type="SUPFAM" id="SSF50346">
    <property type="entry name" value="PRC-barrel domain"/>
    <property type="match status" value="2"/>
</dbReference>
<feature type="compositionally biased region" description="Acidic residues" evidence="1">
    <location>
        <begin position="298"/>
        <end position="312"/>
    </location>
</feature>
<feature type="domain" description="PRC-barrel" evidence="2">
    <location>
        <begin position="90"/>
        <end position="165"/>
    </location>
</feature>
<keyword evidence="4" id="KW-1185">Reference proteome</keyword>
<comment type="caution">
    <text evidence="3">The sequence shown here is derived from an EMBL/GenBank/DDBJ whole genome shotgun (WGS) entry which is preliminary data.</text>
</comment>
<evidence type="ECO:0000259" key="2">
    <source>
        <dbReference type="Pfam" id="PF05239"/>
    </source>
</evidence>
<feature type="compositionally biased region" description="Basic and acidic residues" evidence="1">
    <location>
        <begin position="266"/>
        <end position="278"/>
    </location>
</feature>
<dbReference type="AlphaFoldDB" id="A0A1L9QPF6"/>